<reference evidence="1" key="1">
    <citation type="submission" date="2020-07" db="EMBL/GenBank/DDBJ databases">
        <title>Multicomponent nature underlies the extraordinary mechanical properties of spider dragline silk.</title>
        <authorList>
            <person name="Kono N."/>
            <person name="Nakamura H."/>
            <person name="Mori M."/>
            <person name="Yoshida Y."/>
            <person name="Ohtoshi R."/>
            <person name="Malay A.D."/>
            <person name="Moran D.A.P."/>
            <person name="Tomita M."/>
            <person name="Numata K."/>
            <person name="Arakawa K."/>
        </authorList>
    </citation>
    <scope>NUCLEOTIDE SEQUENCE</scope>
</reference>
<comment type="caution">
    <text evidence="1">The sequence shown here is derived from an EMBL/GenBank/DDBJ whole genome shotgun (WGS) entry which is preliminary data.</text>
</comment>
<evidence type="ECO:0000313" key="2">
    <source>
        <dbReference type="Proteomes" id="UP000887116"/>
    </source>
</evidence>
<dbReference type="EMBL" id="BMAO01012658">
    <property type="protein sequence ID" value="GFQ83050.1"/>
    <property type="molecule type" value="Genomic_DNA"/>
</dbReference>
<gene>
    <name evidence="1" type="ORF">TNCT_652591</name>
</gene>
<organism evidence="1 2">
    <name type="scientific">Trichonephila clavata</name>
    <name type="common">Joro spider</name>
    <name type="synonym">Nephila clavata</name>
    <dbReference type="NCBI Taxonomy" id="2740835"/>
    <lineage>
        <taxon>Eukaryota</taxon>
        <taxon>Metazoa</taxon>
        <taxon>Ecdysozoa</taxon>
        <taxon>Arthropoda</taxon>
        <taxon>Chelicerata</taxon>
        <taxon>Arachnida</taxon>
        <taxon>Araneae</taxon>
        <taxon>Araneomorphae</taxon>
        <taxon>Entelegynae</taxon>
        <taxon>Araneoidea</taxon>
        <taxon>Nephilidae</taxon>
        <taxon>Trichonephila</taxon>
    </lineage>
</organism>
<dbReference type="Proteomes" id="UP000887116">
    <property type="component" value="Unassembled WGS sequence"/>
</dbReference>
<accession>A0A8X6FKD2</accession>
<protein>
    <submittedName>
        <fullName evidence="1">Uncharacterized protein</fullName>
    </submittedName>
</protein>
<name>A0A8X6FKD2_TRICU</name>
<sequence>MLESILQRKEAILKGKKQSNAKQKALISSIRLEVEDLSAHFIVVLTISESKAVPKNYVRKFKYVNAY</sequence>
<evidence type="ECO:0000313" key="1">
    <source>
        <dbReference type="EMBL" id="GFQ83050.1"/>
    </source>
</evidence>
<keyword evidence="2" id="KW-1185">Reference proteome</keyword>
<proteinExistence type="predicted"/>
<dbReference type="AlphaFoldDB" id="A0A8X6FKD2"/>